<reference evidence="2" key="2">
    <citation type="submission" date="2025-09" db="UniProtKB">
        <authorList>
            <consortium name="Ensembl"/>
        </authorList>
    </citation>
    <scope>IDENTIFICATION</scope>
</reference>
<name>A0A8C9MT63_SERCA</name>
<reference evidence="2" key="1">
    <citation type="submission" date="2025-08" db="UniProtKB">
        <authorList>
            <consortium name="Ensembl"/>
        </authorList>
    </citation>
    <scope>IDENTIFICATION</scope>
</reference>
<evidence type="ECO:0000313" key="3">
    <source>
        <dbReference type="Proteomes" id="UP000694409"/>
    </source>
</evidence>
<accession>A0A8C9MT63</accession>
<dbReference type="InterPro" id="IPR013783">
    <property type="entry name" value="Ig-like_fold"/>
</dbReference>
<dbReference type="Gene3D" id="2.60.40.10">
    <property type="entry name" value="Immunoglobulins"/>
    <property type="match status" value="1"/>
</dbReference>
<evidence type="ECO:0000313" key="2">
    <source>
        <dbReference type="Ensembl" id="ENSSCAP00000008012.1"/>
    </source>
</evidence>
<keyword evidence="1" id="KW-1133">Transmembrane helix</keyword>
<proteinExistence type="predicted"/>
<evidence type="ECO:0000256" key="1">
    <source>
        <dbReference type="SAM" id="Phobius"/>
    </source>
</evidence>
<feature type="transmembrane region" description="Helical" evidence="1">
    <location>
        <begin position="216"/>
        <end position="237"/>
    </location>
</feature>
<dbReference type="Proteomes" id="UP000694409">
    <property type="component" value="Unassembled WGS sequence"/>
</dbReference>
<keyword evidence="3" id="KW-1185">Reference proteome</keyword>
<sequence>MGTCRRSPLLEPRAGAAATHPGLVLAGPAGPLVLQSDHGSSALQPRAASSWHSAPAAGLGVPSAARSWGRFLLGQEMLCDSGSGYGKLTFGSGTRLSIQPKVTPSPSVYRLTSKDAQGLEMCLITDYSPEQLTLSSAEQHTSAVVGVATAESSEESSYLSTYWARREQLHCAASHEGFGELEGEDPESGASAVCVTGLSLHFRTDEHLNTLSLSQLGLKIVLMKAVIFNVLMSVLVWKKKKD</sequence>
<dbReference type="AlphaFoldDB" id="A0A8C9MT63"/>
<protein>
    <submittedName>
        <fullName evidence="2">Uncharacterized protein</fullName>
    </submittedName>
</protein>
<keyword evidence="1" id="KW-0472">Membrane</keyword>
<dbReference type="Ensembl" id="ENSSCAT00000009052.1">
    <property type="protein sequence ID" value="ENSSCAP00000008012.1"/>
    <property type="gene ID" value="ENSSCAG00000006147.1"/>
</dbReference>
<keyword evidence="1" id="KW-0812">Transmembrane</keyword>
<dbReference type="GeneTree" id="ENSGT00960000186967"/>
<organism evidence="2 3">
    <name type="scientific">Serinus canaria</name>
    <name type="common">Island canary</name>
    <name type="synonym">Fringilla canaria</name>
    <dbReference type="NCBI Taxonomy" id="9135"/>
    <lineage>
        <taxon>Eukaryota</taxon>
        <taxon>Metazoa</taxon>
        <taxon>Chordata</taxon>
        <taxon>Craniata</taxon>
        <taxon>Vertebrata</taxon>
        <taxon>Euteleostomi</taxon>
        <taxon>Archelosauria</taxon>
        <taxon>Archosauria</taxon>
        <taxon>Dinosauria</taxon>
        <taxon>Saurischia</taxon>
        <taxon>Theropoda</taxon>
        <taxon>Coelurosauria</taxon>
        <taxon>Aves</taxon>
        <taxon>Neognathae</taxon>
        <taxon>Neoaves</taxon>
        <taxon>Telluraves</taxon>
        <taxon>Australaves</taxon>
        <taxon>Passeriformes</taxon>
        <taxon>Passeroidea</taxon>
        <taxon>Fringillidae</taxon>
        <taxon>Carduelinae</taxon>
        <taxon>Serinus</taxon>
    </lineage>
</organism>